<dbReference type="InParanoid" id="A0A151ZBG2"/>
<dbReference type="InterPro" id="IPR008615">
    <property type="entry name" value="FNIP"/>
</dbReference>
<accession>A0A151ZBG2</accession>
<proteinExistence type="predicted"/>
<dbReference type="OrthoDB" id="444581at2759"/>
<dbReference type="OMA" id="NGPVEYY"/>
<dbReference type="PANTHER" id="PTHR32134">
    <property type="entry name" value="FNIP REPEAT-CONTAINING PROTEIN"/>
    <property type="match status" value="1"/>
</dbReference>
<gene>
    <name evidence="2" type="ORF">DLAC_08218</name>
</gene>
<organism evidence="2 3">
    <name type="scientific">Tieghemostelium lacteum</name>
    <name type="common">Slime mold</name>
    <name type="synonym">Dictyostelium lacteum</name>
    <dbReference type="NCBI Taxonomy" id="361077"/>
    <lineage>
        <taxon>Eukaryota</taxon>
        <taxon>Amoebozoa</taxon>
        <taxon>Evosea</taxon>
        <taxon>Eumycetozoa</taxon>
        <taxon>Dictyostelia</taxon>
        <taxon>Dictyosteliales</taxon>
        <taxon>Raperosteliaceae</taxon>
        <taxon>Tieghemostelium</taxon>
    </lineage>
</organism>
<dbReference type="Pfam" id="PF05725">
    <property type="entry name" value="FNIP"/>
    <property type="match status" value="3"/>
</dbReference>
<protein>
    <submittedName>
        <fullName evidence="2">Uncharacterized protein</fullName>
    </submittedName>
</protein>
<dbReference type="InterPro" id="IPR051251">
    <property type="entry name" value="STK_FNIP-Repeat"/>
</dbReference>
<dbReference type="PANTHER" id="PTHR32134:SF92">
    <property type="entry name" value="FNIP REPEAT-CONTAINING PROTEIN"/>
    <property type="match status" value="1"/>
</dbReference>
<dbReference type="Gene3D" id="3.80.10.10">
    <property type="entry name" value="Ribonuclease Inhibitor"/>
    <property type="match status" value="1"/>
</dbReference>
<dbReference type="AlphaFoldDB" id="A0A151ZBG2"/>
<dbReference type="Proteomes" id="UP000076078">
    <property type="component" value="Unassembled WGS sequence"/>
</dbReference>
<sequence>MLPKSLKTLQIYGTFDSTLHPGCIPPNVKSLYLSHTLPIEKGVLPDSIRDLTFGYSFNGPVEYYPSNLEVLSFYGYNQPFLPGSLPKSLRVLQLGTLHFGQLAPNSLPENLEVLIVTYSKVILDSTILPPSCWKLTVTDFSQSIKCGDLSTHIRHLNLGVDVQFEKDSFKNMNLETLKIGDRYCKFKRE</sequence>
<name>A0A151ZBG2_TIELA</name>
<dbReference type="EMBL" id="LODT01000035">
    <property type="protein sequence ID" value="KYQ91279.1"/>
    <property type="molecule type" value="Genomic_DNA"/>
</dbReference>
<dbReference type="InterPro" id="IPR032675">
    <property type="entry name" value="LRR_dom_sf"/>
</dbReference>
<evidence type="ECO:0000313" key="2">
    <source>
        <dbReference type="EMBL" id="KYQ91279.1"/>
    </source>
</evidence>
<evidence type="ECO:0000256" key="1">
    <source>
        <dbReference type="ARBA" id="ARBA00022737"/>
    </source>
</evidence>
<keyword evidence="3" id="KW-1185">Reference proteome</keyword>
<comment type="caution">
    <text evidence="2">The sequence shown here is derived from an EMBL/GenBank/DDBJ whole genome shotgun (WGS) entry which is preliminary data.</text>
</comment>
<keyword evidence="1" id="KW-0677">Repeat</keyword>
<dbReference type="SUPFAM" id="SSF52058">
    <property type="entry name" value="L domain-like"/>
    <property type="match status" value="1"/>
</dbReference>
<reference evidence="2 3" key="1">
    <citation type="submission" date="2015-12" db="EMBL/GenBank/DDBJ databases">
        <title>Dictyostelia acquired genes for synthesis and detection of signals that induce cell-type specialization by lateral gene transfer from prokaryotes.</title>
        <authorList>
            <person name="Gloeckner G."/>
            <person name="Schaap P."/>
        </authorList>
    </citation>
    <scope>NUCLEOTIDE SEQUENCE [LARGE SCALE GENOMIC DNA]</scope>
    <source>
        <strain evidence="2 3">TK</strain>
    </source>
</reference>
<evidence type="ECO:0000313" key="3">
    <source>
        <dbReference type="Proteomes" id="UP000076078"/>
    </source>
</evidence>